<dbReference type="PRINTS" id="PR00111">
    <property type="entry name" value="ABHYDROLASE"/>
</dbReference>
<dbReference type="PANTHER" id="PTHR46438">
    <property type="entry name" value="ALPHA/BETA-HYDROLASES SUPERFAMILY PROTEIN"/>
    <property type="match status" value="1"/>
</dbReference>
<feature type="domain" description="AB hydrolase-1" evidence="1">
    <location>
        <begin position="14"/>
        <end position="254"/>
    </location>
</feature>
<accession>A0A420F0B3</accession>
<name>A0A420F0B3_9ACTN</name>
<dbReference type="Pfam" id="PF12697">
    <property type="entry name" value="Abhydrolase_6"/>
    <property type="match status" value="1"/>
</dbReference>
<evidence type="ECO:0000313" key="3">
    <source>
        <dbReference type="Proteomes" id="UP000285744"/>
    </source>
</evidence>
<protein>
    <submittedName>
        <fullName evidence="2">Alpha/beta fold hydrolase</fullName>
    </submittedName>
</protein>
<dbReference type="SUPFAM" id="SSF53474">
    <property type="entry name" value="alpha/beta-Hydrolases"/>
    <property type="match status" value="1"/>
</dbReference>
<evidence type="ECO:0000313" key="2">
    <source>
        <dbReference type="EMBL" id="RKF26401.1"/>
    </source>
</evidence>
<dbReference type="InterPro" id="IPR029058">
    <property type="entry name" value="AB_hydrolase_fold"/>
</dbReference>
<dbReference type="GO" id="GO:0016787">
    <property type="term" value="F:hydrolase activity"/>
    <property type="evidence" value="ECO:0007669"/>
    <property type="project" value="UniProtKB-KW"/>
</dbReference>
<evidence type="ECO:0000259" key="1">
    <source>
        <dbReference type="Pfam" id="PF12697"/>
    </source>
</evidence>
<dbReference type="InterPro" id="IPR000073">
    <property type="entry name" value="AB_hydrolase_1"/>
</dbReference>
<dbReference type="Proteomes" id="UP000285744">
    <property type="component" value="Unassembled WGS sequence"/>
</dbReference>
<dbReference type="OrthoDB" id="27092at2"/>
<dbReference type="AlphaFoldDB" id="A0A420F0B3"/>
<dbReference type="PANTHER" id="PTHR46438:SF11">
    <property type="entry name" value="LIPASE-RELATED"/>
    <property type="match status" value="1"/>
</dbReference>
<dbReference type="EMBL" id="RAQQ01000010">
    <property type="protein sequence ID" value="RKF26401.1"/>
    <property type="molecule type" value="Genomic_DNA"/>
</dbReference>
<dbReference type="Gene3D" id="3.40.50.1820">
    <property type="entry name" value="alpha/beta hydrolase"/>
    <property type="match status" value="1"/>
</dbReference>
<sequence length="284" mass="29626">MQVHVRRAGSGEPLVLIHGIGHRHQAWEPVFDRLCAHHEVIALDLPGFGLSPVPEAGMPADMAATVAALLPVLAEWGVERPHVAGYSLGGAIALELAAAGAVASATAFSPAGFFTPAERRRALAILRLLRLNAHLPTPLMRVALRSASVRALCFAPLVCRPAALTVERALGDALALRRGLGFPAVARAARDYRFDGARLSRASVPVTIGWGDRDRIFGVHQAERARAGLPGARVVTLPGCGHVPMSDDPDRVARLILETTGAVAAPGVTSAVPGGDAGLRGEQG</sequence>
<gene>
    <name evidence="2" type="ORF">D7I43_15425</name>
</gene>
<proteinExistence type="predicted"/>
<reference evidence="2 3" key="1">
    <citation type="journal article" date="2018" name="Int. J. Syst. Evol. Microbiol.">
        <title>Micromonospora globbae sp. nov., an endophytic actinomycete isolated from roots of Globba winitii C. H. Wright.</title>
        <authorList>
            <person name="Kuncharoen N."/>
            <person name="Pittayakhajonwut P."/>
            <person name="Tanasupawat S."/>
        </authorList>
    </citation>
    <scope>NUCLEOTIDE SEQUENCE [LARGE SCALE GENOMIC DNA]</scope>
    <source>
        <strain evidence="2 3">WPS1-2</strain>
    </source>
</reference>
<keyword evidence="2" id="KW-0378">Hydrolase</keyword>
<dbReference type="RefSeq" id="WP_120329197.1">
    <property type="nucleotide sequence ID" value="NZ_RAQQ01000010.1"/>
</dbReference>
<comment type="caution">
    <text evidence="2">The sequence shown here is derived from an EMBL/GenBank/DDBJ whole genome shotgun (WGS) entry which is preliminary data.</text>
</comment>
<organism evidence="2 3">
    <name type="scientific">Micromonospora globbae</name>
    <dbReference type="NCBI Taxonomy" id="1894969"/>
    <lineage>
        <taxon>Bacteria</taxon>
        <taxon>Bacillati</taxon>
        <taxon>Actinomycetota</taxon>
        <taxon>Actinomycetes</taxon>
        <taxon>Micromonosporales</taxon>
        <taxon>Micromonosporaceae</taxon>
        <taxon>Micromonospora</taxon>
    </lineage>
</organism>